<evidence type="ECO:0000256" key="6">
    <source>
        <dbReference type="ARBA" id="ARBA00022833"/>
    </source>
</evidence>
<dbReference type="InterPro" id="IPR024079">
    <property type="entry name" value="MetalloPept_cat_dom_sf"/>
</dbReference>
<keyword evidence="6" id="KW-0862">Zinc</keyword>
<evidence type="ECO:0000256" key="4">
    <source>
        <dbReference type="ARBA" id="ARBA00022723"/>
    </source>
</evidence>
<keyword evidence="5" id="KW-0378">Hydrolase</keyword>
<reference evidence="9 10" key="1">
    <citation type="submission" date="2016-03" db="EMBL/GenBank/DDBJ databases">
        <title>Whole genome sequencing of Grifola frondosa 9006-11.</title>
        <authorList>
            <person name="Min B."/>
            <person name="Park H."/>
            <person name="Kim J.-G."/>
            <person name="Cho H."/>
            <person name="Oh Y.-L."/>
            <person name="Kong W.-S."/>
            <person name="Choi I.-G."/>
        </authorList>
    </citation>
    <scope>NUCLEOTIDE SEQUENCE [LARGE SCALE GENOMIC DNA]</scope>
    <source>
        <strain evidence="9 10">9006-11</strain>
    </source>
</reference>
<evidence type="ECO:0000313" key="9">
    <source>
        <dbReference type="EMBL" id="OBZ77844.1"/>
    </source>
</evidence>
<name>A0A1C7MSB4_GRIFR</name>
<keyword evidence="3" id="KW-0645">Protease</keyword>
<comment type="caution">
    <text evidence="9">The sequence shown here is derived from an EMBL/GenBank/DDBJ whole genome shotgun (WGS) entry which is preliminary data.</text>
</comment>
<dbReference type="SUPFAM" id="SSF55486">
    <property type="entry name" value="Metalloproteases ('zincins'), catalytic domain"/>
    <property type="match status" value="1"/>
</dbReference>
<dbReference type="Proteomes" id="UP000092993">
    <property type="component" value="Unassembled WGS sequence"/>
</dbReference>
<keyword evidence="10" id="KW-1185">Reference proteome</keyword>
<proteinExistence type="inferred from homology"/>
<dbReference type="Gene3D" id="2.60.40.2970">
    <property type="match status" value="1"/>
</dbReference>
<evidence type="ECO:0000256" key="1">
    <source>
        <dbReference type="ARBA" id="ARBA00001947"/>
    </source>
</evidence>
<dbReference type="Pfam" id="PF14521">
    <property type="entry name" value="Aspzincin_M35"/>
    <property type="match status" value="1"/>
</dbReference>
<dbReference type="GO" id="GO:0006508">
    <property type="term" value="P:proteolysis"/>
    <property type="evidence" value="ECO:0007669"/>
    <property type="project" value="UniProtKB-KW"/>
</dbReference>
<dbReference type="PANTHER" id="PTHR37016:SF3">
    <property type="entry name" value="NEUTRAL PROTEASE 2-RELATED"/>
    <property type="match status" value="1"/>
</dbReference>
<dbReference type="PROSITE" id="PS51257">
    <property type="entry name" value="PROKAR_LIPOPROTEIN"/>
    <property type="match status" value="1"/>
</dbReference>
<gene>
    <name evidence="9" type="primary">MEP_7</name>
    <name evidence="9" type="ORF">A0H81_01820</name>
</gene>
<dbReference type="GO" id="GO:0004222">
    <property type="term" value="F:metalloendopeptidase activity"/>
    <property type="evidence" value="ECO:0007669"/>
    <property type="project" value="InterPro"/>
</dbReference>
<dbReference type="InterPro" id="IPR029463">
    <property type="entry name" value="Lys_MEP"/>
</dbReference>
<evidence type="ECO:0000256" key="7">
    <source>
        <dbReference type="ARBA" id="ARBA00023049"/>
    </source>
</evidence>
<dbReference type="EMBL" id="LUGG01000002">
    <property type="protein sequence ID" value="OBZ77844.1"/>
    <property type="molecule type" value="Genomic_DNA"/>
</dbReference>
<evidence type="ECO:0000256" key="2">
    <source>
        <dbReference type="ARBA" id="ARBA00010279"/>
    </source>
</evidence>
<keyword evidence="7" id="KW-0482">Metalloprotease</keyword>
<evidence type="ECO:0000259" key="8">
    <source>
        <dbReference type="SMART" id="SM01351"/>
    </source>
</evidence>
<dbReference type="PANTHER" id="PTHR37016">
    <property type="match status" value="1"/>
</dbReference>
<dbReference type="Gene3D" id="3.40.390.10">
    <property type="entry name" value="Collagenase (Catalytic Domain)"/>
    <property type="match status" value="1"/>
</dbReference>
<dbReference type="SMART" id="SM01351">
    <property type="entry name" value="Aspzincin_M35"/>
    <property type="match status" value="1"/>
</dbReference>
<comment type="similarity">
    <text evidence="2">Belongs to the peptidase M35 family.</text>
</comment>
<dbReference type="STRING" id="5627.A0A1C7MSB4"/>
<accession>A0A1C7MSB4</accession>
<feature type="domain" description="Lysine-specific metallo-endopeptidase" evidence="8">
    <location>
        <begin position="248"/>
        <end position="390"/>
    </location>
</feature>
<protein>
    <submittedName>
        <fullName evidence="9">Peptidyl-Lys metalloendopeptidase</fullName>
    </submittedName>
</protein>
<dbReference type="OrthoDB" id="412874at2759"/>
<dbReference type="InterPro" id="IPR050414">
    <property type="entry name" value="Fungal_M35_metalloproteases"/>
</dbReference>
<organism evidence="9 10">
    <name type="scientific">Grifola frondosa</name>
    <name type="common">Maitake</name>
    <name type="synonym">Polyporus frondosus</name>
    <dbReference type="NCBI Taxonomy" id="5627"/>
    <lineage>
        <taxon>Eukaryota</taxon>
        <taxon>Fungi</taxon>
        <taxon>Dikarya</taxon>
        <taxon>Basidiomycota</taxon>
        <taxon>Agaricomycotina</taxon>
        <taxon>Agaricomycetes</taxon>
        <taxon>Polyporales</taxon>
        <taxon>Grifolaceae</taxon>
        <taxon>Grifola</taxon>
    </lineage>
</organism>
<dbReference type="OMA" id="MANDLCE"/>
<evidence type="ECO:0000256" key="5">
    <source>
        <dbReference type="ARBA" id="ARBA00022801"/>
    </source>
</evidence>
<dbReference type="AlphaFoldDB" id="A0A1C7MSB4"/>
<comment type="cofactor">
    <cofactor evidence="1">
        <name>Zn(2+)</name>
        <dbReference type="ChEBI" id="CHEBI:29105"/>
    </cofactor>
</comment>
<dbReference type="GO" id="GO:0046872">
    <property type="term" value="F:metal ion binding"/>
    <property type="evidence" value="ECO:0007669"/>
    <property type="project" value="UniProtKB-KW"/>
</dbReference>
<evidence type="ECO:0000313" key="10">
    <source>
        <dbReference type="Proteomes" id="UP000092993"/>
    </source>
</evidence>
<sequence>MRLEPACYRHCSASCVPFGLLGCSCVPPSSPSSPPSWRSPPPRVVLQITGPTSIHDVQNLKVVTTVVNSGDETLKLLNVPESVLSRVPTDLFAIANRYGESPVFVGAKYIPSLAIESKDASAFTVLYPGEFVEVEHNLSEAYDFSSTGPGVYDVKLREHNSVHYFDPSKDELVQMRTYATHRVSISGTLSGFSHSYNVPSFSGCSAVQESEIVGVLPTAQRHVSYALKYILFTFALRILSSAAFAMYSEVRRDTLGTSALYKQWFGTPNSMHRDLVLQHFGKLATHNFQSYDYVCMANDLCEPGLIAVGEPQQVGMTTFFGTINLCPKFFTLSITGRNSKPSVIIHEAIHFEKNGGIDDYAYDVYPSMRLASTTPKEAVMNADSYEYFAADSTFDLQAVLEEFLAQVHFVEDRASSRLSRLLDELRVLEMARELRPIHVLESLKRLVVDGSRLRHDIERRIVDVPHHLLHALERLVVDSPHIRHDLERLIVDSPHLLKDLERLLVESPHLLRDVECRALDTPRLCHDVESL</sequence>
<evidence type="ECO:0000256" key="3">
    <source>
        <dbReference type="ARBA" id="ARBA00022670"/>
    </source>
</evidence>
<keyword evidence="4" id="KW-0479">Metal-binding</keyword>